<proteinExistence type="predicted"/>
<gene>
    <name evidence="3" type="ORF">EKPJFOCH_1841</name>
</gene>
<feature type="region of interest" description="Disordered" evidence="1">
    <location>
        <begin position="20"/>
        <end position="96"/>
    </location>
</feature>
<dbReference type="Proteomes" id="UP001055101">
    <property type="component" value="Unassembled WGS sequence"/>
</dbReference>
<evidence type="ECO:0000256" key="1">
    <source>
        <dbReference type="SAM" id="MobiDB-lite"/>
    </source>
</evidence>
<reference evidence="3" key="2">
    <citation type="submission" date="2021-08" db="EMBL/GenBank/DDBJ databases">
        <authorList>
            <person name="Tani A."/>
            <person name="Ola A."/>
            <person name="Ogura Y."/>
            <person name="Katsura K."/>
            <person name="Hayashi T."/>
        </authorList>
    </citation>
    <scope>NUCLEOTIDE SEQUENCE</scope>
    <source>
        <strain evidence="3">DSM 23674</strain>
    </source>
</reference>
<organism evidence="3 4">
    <name type="scientific">Methylobacterium thuringiense</name>
    <dbReference type="NCBI Taxonomy" id="1003091"/>
    <lineage>
        <taxon>Bacteria</taxon>
        <taxon>Pseudomonadati</taxon>
        <taxon>Pseudomonadota</taxon>
        <taxon>Alphaproteobacteria</taxon>
        <taxon>Hyphomicrobiales</taxon>
        <taxon>Methylobacteriaceae</taxon>
        <taxon>Methylobacterium</taxon>
    </lineage>
</organism>
<comment type="caution">
    <text evidence="3">The sequence shown here is derived from an EMBL/GenBank/DDBJ whole genome shotgun (WGS) entry which is preliminary data.</text>
</comment>
<reference evidence="3" key="1">
    <citation type="journal article" date="2021" name="Front. Microbiol.">
        <title>Comprehensive Comparative Genomics and Phenotyping of Methylobacterium Species.</title>
        <authorList>
            <person name="Alessa O."/>
            <person name="Ogura Y."/>
            <person name="Fujitani Y."/>
            <person name="Takami H."/>
            <person name="Hayashi T."/>
            <person name="Sahin N."/>
            <person name="Tani A."/>
        </authorList>
    </citation>
    <scope>NUCLEOTIDE SEQUENCE</scope>
    <source>
        <strain evidence="3">DSM 23674</strain>
    </source>
</reference>
<dbReference type="RefSeq" id="WP_147819206.1">
    <property type="nucleotide sequence ID" value="NZ_BPRA01000008.1"/>
</dbReference>
<keyword evidence="4" id="KW-1185">Reference proteome</keyword>
<sequence>MPKLLPIAFAATIVSTAAGALAQDTDPKLPPPSQQVPEKIRPESDGSAGGATLSEKLEKSDGVIKPPGGVDPEIKTIPPDNSGSSMPIIKPQGDAK</sequence>
<feature type="signal peptide" evidence="2">
    <location>
        <begin position="1"/>
        <end position="22"/>
    </location>
</feature>
<keyword evidence="2" id="KW-0732">Signal</keyword>
<evidence type="ECO:0000256" key="2">
    <source>
        <dbReference type="SAM" id="SignalP"/>
    </source>
</evidence>
<evidence type="ECO:0000313" key="4">
    <source>
        <dbReference type="Proteomes" id="UP001055101"/>
    </source>
</evidence>
<feature type="chain" id="PRO_5045200147" evidence="2">
    <location>
        <begin position="23"/>
        <end position="96"/>
    </location>
</feature>
<evidence type="ECO:0000313" key="3">
    <source>
        <dbReference type="EMBL" id="GJE55350.1"/>
    </source>
</evidence>
<dbReference type="EMBL" id="BPRA01000008">
    <property type="protein sequence ID" value="GJE55350.1"/>
    <property type="molecule type" value="Genomic_DNA"/>
</dbReference>
<accession>A0ABQ4TMT7</accession>
<name>A0ABQ4TMT7_9HYPH</name>
<protein>
    <submittedName>
        <fullName evidence="3">Uncharacterized protein</fullName>
    </submittedName>
</protein>